<keyword evidence="5" id="KW-0460">Magnesium</keyword>
<sequence length="727" mass="81788">MTTVILAEKPSQAKAYVDSLATATKHAGYYTVSDPILPNETFVTYGFGHLVELVTPDKYDVKYKRWALNNLPIFPEHYKYTVPADKQAQFKIVKELLTKAQTIIVATDADREGENIAWSIMVHAKVNFKNTEIKRLWINSLEPAAIRNGLINLKPGWDYYPKYLEAQTREISDWLVGMNASPLYTLLLKQYGIDETFSVGRVQTPTLEIVHERQATIENFVPERYLQLEALITTKTKLAFKAQLQPNLKFSDDEQLMAFMNSKHLNAGPQYGEVIDITTTPKVVASPRLFSLSSLQSQANRLFKVSASATLKAVQNLYEAKLLTYPRTDSNYITNNEFNYLKEHLGQYKQFLNTAITTPNMQPQSRYVNDAKVQEHHAIIVTRTIPTAQSFAKLGRLEQQIYLLVLRTTVAMFASGYMYDETVLVLKIAAAEFKKIGRIENQRGWKELFGNDKKLDDEDDLPKLAVGELVDADVMVVEKFTQPPELLTEGTLITAMKRAGKLVDDTQEQAILKETEGIGTEATRANIIDKLKVKKYLTVEQNNLTVSPAGQILCQAVASQPLLVSPELTAKWEVALQQISQQTRTPENFLKQIKHFVSDIIANTPARLASDQVLQKQIELYKQTLVKQSTQAVLGQCPRCQIGLITDKGKFYGCSNYAASDDGCRFTLPKRWSGKQIPAGALQNLLQGQETQVLKGFKSKAGNSFSAKLKMTDDKLTFVFTDNKAKV</sequence>
<dbReference type="SUPFAM" id="SSF56712">
    <property type="entry name" value="Prokaryotic type I DNA topoisomerase"/>
    <property type="match status" value="1"/>
</dbReference>
<dbReference type="Gene3D" id="1.10.460.10">
    <property type="entry name" value="Topoisomerase I, domain 2"/>
    <property type="match status" value="1"/>
</dbReference>
<feature type="domain" description="Topo IA-type catalytic" evidence="14">
    <location>
        <begin position="159"/>
        <end position="601"/>
    </location>
</feature>
<comment type="caution">
    <text evidence="15">The sequence shown here is derived from an EMBL/GenBank/DDBJ whole genome shotgun (WGS) entry which is preliminary data.</text>
</comment>
<dbReference type="InterPro" id="IPR013826">
    <property type="entry name" value="Topo_IA_cen_sub3"/>
</dbReference>
<dbReference type="SMART" id="SM00436">
    <property type="entry name" value="TOP1Bc"/>
    <property type="match status" value="1"/>
</dbReference>
<dbReference type="InterPro" id="IPR023406">
    <property type="entry name" value="Topo_IA_AS"/>
</dbReference>
<keyword evidence="7" id="KW-0238">DNA-binding</keyword>
<evidence type="ECO:0000256" key="6">
    <source>
        <dbReference type="ARBA" id="ARBA00023029"/>
    </source>
</evidence>
<keyword evidence="6" id="KW-0799">Topoisomerase</keyword>
<evidence type="ECO:0000256" key="12">
    <source>
        <dbReference type="ARBA" id="ARBA00032877"/>
    </source>
</evidence>
<evidence type="ECO:0000256" key="9">
    <source>
        <dbReference type="ARBA" id="ARBA00030003"/>
    </source>
</evidence>
<dbReference type="NCBIfam" id="TIGR01056">
    <property type="entry name" value="topB"/>
    <property type="match status" value="1"/>
</dbReference>
<dbReference type="EC" id="5.6.2.1" evidence="3"/>
<name>A0ABN8BK32_9LACO</name>
<dbReference type="RefSeq" id="WP_230096285.1">
    <property type="nucleotide sequence ID" value="NZ_CAKKNS010000001.1"/>
</dbReference>
<dbReference type="Proteomes" id="UP000789707">
    <property type="component" value="Unassembled WGS sequence"/>
</dbReference>
<evidence type="ECO:0000256" key="2">
    <source>
        <dbReference type="ARBA" id="ARBA00009446"/>
    </source>
</evidence>
<dbReference type="InterPro" id="IPR013497">
    <property type="entry name" value="Topo_IA_cen"/>
</dbReference>
<evidence type="ECO:0000256" key="10">
    <source>
        <dbReference type="ARBA" id="ARBA00031985"/>
    </source>
</evidence>
<evidence type="ECO:0000256" key="3">
    <source>
        <dbReference type="ARBA" id="ARBA00012891"/>
    </source>
</evidence>
<evidence type="ECO:0000259" key="14">
    <source>
        <dbReference type="PROSITE" id="PS52039"/>
    </source>
</evidence>
<dbReference type="Gene3D" id="2.70.20.10">
    <property type="entry name" value="Topoisomerase I, domain 3"/>
    <property type="match status" value="1"/>
</dbReference>
<evidence type="ECO:0000256" key="5">
    <source>
        <dbReference type="ARBA" id="ARBA00022842"/>
    </source>
</evidence>
<keyword evidence="8 15" id="KW-0413">Isomerase</keyword>
<dbReference type="Gene3D" id="3.40.50.140">
    <property type="match status" value="1"/>
</dbReference>
<dbReference type="InterPro" id="IPR000380">
    <property type="entry name" value="Topo_IA"/>
</dbReference>
<evidence type="ECO:0000313" key="16">
    <source>
        <dbReference type="Proteomes" id="UP000789707"/>
    </source>
</evidence>
<evidence type="ECO:0000256" key="1">
    <source>
        <dbReference type="ARBA" id="ARBA00000213"/>
    </source>
</evidence>
<dbReference type="PROSITE" id="PS50880">
    <property type="entry name" value="TOPRIM"/>
    <property type="match status" value="1"/>
</dbReference>
<dbReference type="PROSITE" id="PS00396">
    <property type="entry name" value="TOPO_IA_1"/>
    <property type="match status" value="1"/>
</dbReference>
<dbReference type="PROSITE" id="PS52039">
    <property type="entry name" value="TOPO_IA_2"/>
    <property type="match status" value="1"/>
</dbReference>
<dbReference type="PANTHER" id="PTHR11390:SF21">
    <property type="entry name" value="DNA TOPOISOMERASE 3-ALPHA"/>
    <property type="match status" value="1"/>
</dbReference>
<dbReference type="InterPro" id="IPR023405">
    <property type="entry name" value="Topo_IA_core_domain"/>
</dbReference>
<dbReference type="CDD" id="cd03362">
    <property type="entry name" value="TOPRIM_TopoIA_TopoIII"/>
    <property type="match status" value="1"/>
</dbReference>
<dbReference type="PRINTS" id="PR00417">
    <property type="entry name" value="PRTPISMRASEI"/>
</dbReference>
<dbReference type="Pfam" id="PF13342">
    <property type="entry name" value="Toprim_Crpt"/>
    <property type="match status" value="1"/>
</dbReference>
<dbReference type="InterPro" id="IPR005738">
    <property type="entry name" value="TopoIII"/>
</dbReference>
<keyword evidence="16" id="KW-1185">Reference proteome</keyword>
<evidence type="ECO:0000256" key="7">
    <source>
        <dbReference type="ARBA" id="ARBA00023125"/>
    </source>
</evidence>
<dbReference type="InterPro" id="IPR006171">
    <property type="entry name" value="TOPRIM_dom"/>
</dbReference>
<accession>A0ABN8BK32</accession>
<evidence type="ECO:0000256" key="8">
    <source>
        <dbReference type="ARBA" id="ARBA00023235"/>
    </source>
</evidence>
<reference evidence="15 16" key="1">
    <citation type="submission" date="2021-11" db="EMBL/GenBank/DDBJ databases">
        <authorList>
            <person name="Depoorter E."/>
        </authorList>
    </citation>
    <scope>NUCLEOTIDE SEQUENCE [LARGE SCALE GENOMIC DNA]</scope>
    <source>
        <strain evidence="15 16">LMG 24289</strain>
    </source>
</reference>
<dbReference type="SMART" id="SM00437">
    <property type="entry name" value="TOP1Ac"/>
    <property type="match status" value="1"/>
</dbReference>
<dbReference type="InterPro" id="IPR003601">
    <property type="entry name" value="Topo_IA_2"/>
</dbReference>
<keyword evidence="4" id="KW-0479">Metal-binding</keyword>
<dbReference type="PANTHER" id="PTHR11390">
    <property type="entry name" value="PROKARYOTIC DNA TOPOISOMERASE"/>
    <property type="match status" value="1"/>
</dbReference>
<organism evidence="15 16">
    <name type="scientific">Periweissella fabaria</name>
    <dbReference type="NCBI Taxonomy" id="546157"/>
    <lineage>
        <taxon>Bacteria</taxon>
        <taxon>Bacillati</taxon>
        <taxon>Bacillota</taxon>
        <taxon>Bacilli</taxon>
        <taxon>Lactobacillales</taxon>
        <taxon>Lactobacillaceae</taxon>
        <taxon>Periweissella</taxon>
    </lineage>
</organism>
<dbReference type="InterPro" id="IPR003602">
    <property type="entry name" value="Topo_IA_DNA-bd_dom"/>
</dbReference>
<evidence type="ECO:0000256" key="11">
    <source>
        <dbReference type="ARBA" id="ARBA00032235"/>
    </source>
</evidence>
<dbReference type="InterPro" id="IPR013825">
    <property type="entry name" value="Topo_IA_cen_sub2"/>
</dbReference>
<dbReference type="GO" id="GO:0003917">
    <property type="term" value="F:DNA topoisomerase type I (single strand cut, ATP-independent) activity"/>
    <property type="evidence" value="ECO:0007669"/>
    <property type="project" value="UniProtKB-EC"/>
</dbReference>
<evidence type="ECO:0000256" key="4">
    <source>
        <dbReference type="ARBA" id="ARBA00022723"/>
    </source>
</evidence>
<dbReference type="Pfam" id="PF01751">
    <property type="entry name" value="Toprim"/>
    <property type="match status" value="1"/>
</dbReference>
<protein>
    <recommendedName>
        <fullName evidence="3">DNA topoisomerase</fullName>
        <ecNumber evidence="3">5.6.2.1</ecNumber>
    </recommendedName>
    <alternativeName>
        <fullName evidence="12">Omega-protein</fullName>
    </alternativeName>
    <alternativeName>
        <fullName evidence="11">Relaxing enzyme</fullName>
    </alternativeName>
    <alternativeName>
        <fullName evidence="9">Swivelase</fullName>
    </alternativeName>
    <alternativeName>
        <fullName evidence="10">Untwisting enzyme</fullName>
    </alternativeName>
</protein>
<dbReference type="SMART" id="SM00493">
    <property type="entry name" value="TOPRIM"/>
    <property type="match status" value="1"/>
</dbReference>
<dbReference type="Pfam" id="PF01131">
    <property type="entry name" value="Topoisom_bac"/>
    <property type="match status" value="1"/>
</dbReference>
<dbReference type="Gene3D" id="1.10.290.10">
    <property type="entry name" value="Topoisomerase I, domain 4"/>
    <property type="match status" value="1"/>
</dbReference>
<dbReference type="InterPro" id="IPR034144">
    <property type="entry name" value="TOPRIM_TopoIII"/>
</dbReference>
<evidence type="ECO:0000259" key="13">
    <source>
        <dbReference type="PROSITE" id="PS50880"/>
    </source>
</evidence>
<gene>
    <name evidence="15" type="primary">topB</name>
    <name evidence="15" type="ORF">WFA24289_00524</name>
</gene>
<dbReference type="CDD" id="cd00186">
    <property type="entry name" value="TOP1Ac"/>
    <property type="match status" value="1"/>
</dbReference>
<comment type="similarity">
    <text evidence="2">Belongs to the type IA topoisomerase family.</text>
</comment>
<dbReference type="InterPro" id="IPR025589">
    <property type="entry name" value="Toprim_C_rpt"/>
</dbReference>
<feature type="domain" description="Toprim" evidence="13">
    <location>
        <begin position="2"/>
        <end position="143"/>
    </location>
</feature>
<proteinExistence type="inferred from homology"/>
<dbReference type="EMBL" id="CAKKNS010000001">
    <property type="protein sequence ID" value="CAH0416225.1"/>
    <property type="molecule type" value="Genomic_DNA"/>
</dbReference>
<dbReference type="InterPro" id="IPR013824">
    <property type="entry name" value="Topo_IA_cen_sub1"/>
</dbReference>
<evidence type="ECO:0000313" key="15">
    <source>
        <dbReference type="EMBL" id="CAH0416225.1"/>
    </source>
</evidence>
<comment type="catalytic activity">
    <reaction evidence="1">
        <text>ATP-independent breakage of single-stranded DNA, followed by passage and rejoining.</text>
        <dbReference type="EC" id="5.6.2.1"/>
    </reaction>
</comment>